<keyword evidence="2" id="KW-1003">Cell membrane</keyword>
<name>A0ABT4I959_9ACTO</name>
<evidence type="ECO:0000256" key="6">
    <source>
        <dbReference type="SAM" id="Phobius"/>
    </source>
</evidence>
<dbReference type="InterPro" id="IPR011701">
    <property type="entry name" value="MFS"/>
</dbReference>
<gene>
    <name evidence="7" type="ORF">OHJ16_08385</name>
</gene>
<feature type="transmembrane region" description="Helical" evidence="6">
    <location>
        <begin position="272"/>
        <end position="289"/>
    </location>
</feature>
<protein>
    <submittedName>
        <fullName evidence="7">MFS transporter</fullName>
    </submittedName>
</protein>
<feature type="transmembrane region" description="Helical" evidence="6">
    <location>
        <begin position="295"/>
        <end position="319"/>
    </location>
</feature>
<dbReference type="RefSeq" id="WP_268917535.1">
    <property type="nucleotide sequence ID" value="NZ_JAPTMY010000016.1"/>
</dbReference>
<evidence type="ECO:0000256" key="4">
    <source>
        <dbReference type="ARBA" id="ARBA00022989"/>
    </source>
</evidence>
<evidence type="ECO:0000313" key="8">
    <source>
        <dbReference type="Proteomes" id="UP001072034"/>
    </source>
</evidence>
<feature type="transmembrane region" description="Helical" evidence="6">
    <location>
        <begin position="68"/>
        <end position="93"/>
    </location>
</feature>
<organism evidence="7 8">
    <name type="scientific">Actinomyces israelii</name>
    <dbReference type="NCBI Taxonomy" id="1659"/>
    <lineage>
        <taxon>Bacteria</taxon>
        <taxon>Bacillati</taxon>
        <taxon>Actinomycetota</taxon>
        <taxon>Actinomycetes</taxon>
        <taxon>Actinomycetales</taxon>
        <taxon>Actinomycetaceae</taxon>
        <taxon>Actinomyces</taxon>
    </lineage>
</organism>
<evidence type="ECO:0000313" key="7">
    <source>
        <dbReference type="EMBL" id="MCZ0858061.1"/>
    </source>
</evidence>
<reference evidence="7" key="1">
    <citation type="submission" date="2022-10" db="EMBL/GenBank/DDBJ databases">
        <title>Genome sequence of Actinomyces israelii ATCC 10048.</title>
        <authorList>
            <person name="Watt R.M."/>
            <person name="Tong W.M."/>
        </authorList>
    </citation>
    <scope>NUCLEOTIDE SEQUENCE</scope>
    <source>
        <strain evidence="7">ATCC 10048</strain>
    </source>
</reference>
<accession>A0ABT4I959</accession>
<dbReference type="EMBL" id="JAPTMY010000016">
    <property type="protein sequence ID" value="MCZ0858061.1"/>
    <property type="molecule type" value="Genomic_DNA"/>
</dbReference>
<evidence type="ECO:0000256" key="1">
    <source>
        <dbReference type="ARBA" id="ARBA00004651"/>
    </source>
</evidence>
<feature type="transmembrane region" description="Helical" evidence="6">
    <location>
        <begin position="331"/>
        <end position="351"/>
    </location>
</feature>
<dbReference type="Pfam" id="PF07690">
    <property type="entry name" value="MFS_1"/>
    <property type="match status" value="1"/>
</dbReference>
<dbReference type="Gene3D" id="1.20.1250.20">
    <property type="entry name" value="MFS general substrate transporter like domains"/>
    <property type="match status" value="2"/>
</dbReference>
<keyword evidence="3 6" id="KW-0812">Transmembrane</keyword>
<comment type="subcellular location">
    <subcellularLocation>
        <location evidence="1">Cell membrane</location>
        <topology evidence="1">Multi-pass membrane protein</topology>
    </subcellularLocation>
</comment>
<dbReference type="PANTHER" id="PTHR23513">
    <property type="entry name" value="INTEGRAL MEMBRANE EFFLUX PROTEIN-RELATED"/>
    <property type="match status" value="1"/>
</dbReference>
<evidence type="ECO:0000256" key="5">
    <source>
        <dbReference type="ARBA" id="ARBA00023136"/>
    </source>
</evidence>
<evidence type="ECO:0000256" key="3">
    <source>
        <dbReference type="ARBA" id="ARBA00022692"/>
    </source>
</evidence>
<feature type="transmembrane region" description="Helical" evidence="6">
    <location>
        <begin position="34"/>
        <end position="56"/>
    </location>
</feature>
<keyword evidence="4 6" id="KW-1133">Transmembrane helix</keyword>
<comment type="caution">
    <text evidence="7">The sequence shown here is derived from an EMBL/GenBank/DDBJ whole genome shotgun (WGS) entry which is preliminary data.</text>
</comment>
<keyword evidence="8" id="KW-1185">Reference proteome</keyword>
<dbReference type="PANTHER" id="PTHR23513:SF11">
    <property type="entry name" value="STAPHYLOFERRIN A TRANSPORTER"/>
    <property type="match status" value="1"/>
</dbReference>
<feature type="transmembrane region" description="Helical" evidence="6">
    <location>
        <begin position="208"/>
        <end position="230"/>
    </location>
</feature>
<feature type="transmembrane region" description="Helical" evidence="6">
    <location>
        <begin position="242"/>
        <end position="265"/>
    </location>
</feature>
<feature type="transmembrane region" description="Helical" evidence="6">
    <location>
        <begin position="130"/>
        <end position="149"/>
    </location>
</feature>
<dbReference type="Proteomes" id="UP001072034">
    <property type="component" value="Unassembled WGS sequence"/>
</dbReference>
<dbReference type="SUPFAM" id="SSF103473">
    <property type="entry name" value="MFS general substrate transporter"/>
    <property type="match status" value="1"/>
</dbReference>
<sequence length="397" mass="42607">MLISNTGNGMYLLAVSVILYRSSGASGMFASLLVYQAVAVLSMQVFASVGADRGFAQRLAVTAEIVRAVIVAVGAAGAATGHTAILVLAGVLLSLVQPFFRTSIFKIGPLIAEGKTLARYNARTSTFQQLGMFLGAAAAGWLLTLWTYFPLWINAVSYLASAFFTWIAVVPKQDEGLGGASWLRSVFRPRQAFEDWRAGMVYIARSKIILGMCAFAAVDLIYVNVINVSYPPLLKGLELSDHWLSVWDVCFAAGAIAGANIFGYLSILQGRWEVMVLAVAVQAGLAVYLVVESSYLIACFMVIIGVVNSVSVSAFSFYLQTTASKEMVGRIAGVRQLFLTMFSAVLMPWLSSGVDESLAVGRLRVAVMGLVTAACIAAMFLIFRNGYALRMADKKGL</sequence>
<feature type="transmembrane region" description="Helical" evidence="6">
    <location>
        <begin position="363"/>
        <end position="383"/>
    </location>
</feature>
<dbReference type="InterPro" id="IPR036259">
    <property type="entry name" value="MFS_trans_sf"/>
</dbReference>
<keyword evidence="5 6" id="KW-0472">Membrane</keyword>
<evidence type="ECO:0000256" key="2">
    <source>
        <dbReference type="ARBA" id="ARBA00022475"/>
    </source>
</evidence>
<proteinExistence type="predicted"/>